<dbReference type="EMBL" id="GGEC01072492">
    <property type="protein sequence ID" value="MBX52976.1"/>
    <property type="molecule type" value="Transcribed_RNA"/>
</dbReference>
<reference evidence="1" key="1">
    <citation type="submission" date="2018-02" db="EMBL/GenBank/DDBJ databases">
        <title>Rhizophora mucronata_Transcriptome.</title>
        <authorList>
            <person name="Meera S.P."/>
            <person name="Sreeshan A."/>
            <person name="Augustine A."/>
        </authorList>
    </citation>
    <scope>NUCLEOTIDE SEQUENCE</scope>
    <source>
        <tissue evidence="1">Leaf</tissue>
    </source>
</reference>
<name>A0A2P2PE44_RHIMU</name>
<organism evidence="1">
    <name type="scientific">Rhizophora mucronata</name>
    <name type="common">Asiatic mangrove</name>
    <dbReference type="NCBI Taxonomy" id="61149"/>
    <lineage>
        <taxon>Eukaryota</taxon>
        <taxon>Viridiplantae</taxon>
        <taxon>Streptophyta</taxon>
        <taxon>Embryophyta</taxon>
        <taxon>Tracheophyta</taxon>
        <taxon>Spermatophyta</taxon>
        <taxon>Magnoliopsida</taxon>
        <taxon>eudicotyledons</taxon>
        <taxon>Gunneridae</taxon>
        <taxon>Pentapetalae</taxon>
        <taxon>rosids</taxon>
        <taxon>fabids</taxon>
        <taxon>Malpighiales</taxon>
        <taxon>Rhizophoraceae</taxon>
        <taxon>Rhizophora</taxon>
    </lineage>
</organism>
<dbReference type="AlphaFoldDB" id="A0A2P2PE44"/>
<protein>
    <submittedName>
        <fullName evidence="1">Uncharacterized protein</fullName>
    </submittedName>
</protein>
<proteinExistence type="predicted"/>
<sequence>MRKLFYCDMLIMSLNGRTNLFIKVEVKICILYTFLKLRGNFVC</sequence>
<evidence type="ECO:0000313" key="1">
    <source>
        <dbReference type="EMBL" id="MBX52976.1"/>
    </source>
</evidence>
<accession>A0A2P2PE44</accession>